<dbReference type="Proteomes" id="UP001140234">
    <property type="component" value="Unassembled WGS sequence"/>
</dbReference>
<sequence length="966" mass="102901">MAARETAPAGPQSAAPPSSAPGLPPPASPLHLLPLPPDVLTHRHASLSKFGSAAGAPPTPAASGRLAPIATVPSACGSKDSSGHGRRDSQFDDVALMLARAEVANDLLYSNPKRVVIEGGSLLADRDTLQSLADVASPTAARPPQLSMGMAAAGPDCPPQSLAGASAAASGGSRDSYKVYPDGDERALPEFILNCKTMVQLDAATGAWEAALDELPDGDFWRAVVNDLDGLRQRAPLHLSAKIRAGVPPAVRGVVWQTLTRARSTYLQTVYTQLVKEYSPHERVIRRDLTRTFPRVPVFKCEGGEAQQRLFRILKAYSLYDAEVGYCQGLGFIIGPLIMNMSECEAFCVLVRLMETYDLRGMFTEDMAGLHLRLFQFQELAAAIAPEVMGHLDTHGVLPAMYAPSWFLSLFAYTMPLSFVLRAMDVITAERAPESIIRIGITLLQRNADKLLARDDFESVMHVLNAGLYDDEGCARDRPGLVLQEAARLDSVVTAARMEALEAQYYREQGAAPRASQSASVDMPSARRWAPTASQAAAIKFLGWPWSKDAAAAGTTPATTPTPRQSTAGSRSQLGSTAPATRRSSTSDSGTLSPRVLEMTQAQKDHSQLLREQMLRSLQTQADAPATALGPPAPADAASEVKQRRHDAPHPLTLSPSSSSSSLEAPSPAVLGVLVQRRCSTTNDSSWQAEVLEPLQRQLHDARVTSESRRDALAALHVDHEALRAELVVAKIERAGLAEENEQLRMRLRRAEAETARTQRAAGEAAVQQREAEAALVRTRVELVEAEEERALLTHQLSNLRAFIAESGSPAGGDAAVAPPQGEREDGVVARAQPADCSEPALAEPPRSNRFSISSIASNWSALREAIVSPRQQPPQQLLPAMPSLSLQGPLSPGADGGMPPRRSSVAVFHSATAPVSAVASPPPERASSSARHPGAIPLAMLHRSKTVAAAPTTAAAPRQDAAGAD</sequence>
<accession>A0ACC1K4J2</accession>
<evidence type="ECO:0000313" key="2">
    <source>
        <dbReference type="Proteomes" id="UP001140234"/>
    </source>
</evidence>
<gene>
    <name evidence="1" type="ORF">IWQ57_001290</name>
</gene>
<protein>
    <submittedName>
        <fullName evidence="1">Uncharacterized protein</fullName>
    </submittedName>
</protein>
<comment type="caution">
    <text evidence="1">The sequence shown here is derived from an EMBL/GenBank/DDBJ whole genome shotgun (WGS) entry which is preliminary data.</text>
</comment>
<dbReference type="EMBL" id="JANBUJ010000224">
    <property type="protein sequence ID" value="KAJ2773446.1"/>
    <property type="molecule type" value="Genomic_DNA"/>
</dbReference>
<organism evidence="1 2">
    <name type="scientific">Coemansia nantahalensis</name>
    <dbReference type="NCBI Taxonomy" id="2789366"/>
    <lineage>
        <taxon>Eukaryota</taxon>
        <taxon>Fungi</taxon>
        <taxon>Fungi incertae sedis</taxon>
        <taxon>Zoopagomycota</taxon>
        <taxon>Kickxellomycotina</taxon>
        <taxon>Kickxellomycetes</taxon>
        <taxon>Kickxellales</taxon>
        <taxon>Kickxellaceae</taxon>
        <taxon>Coemansia</taxon>
    </lineage>
</organism>
<proteinExistence type="predicted"/>
<name>A0ACC1K4J2_9FUNG</name>
<keyword evidence="2" id="KW-1185">Reference proteome</keyword>
<reference evidence="1" key="1">
    <citation type="submission" date="2022-07" db="EMBL/GenBank/DDBJ databases">
        <title>Phylogenomic reconstructions and comparative analyses of Kickxellomycotina fungi.</title>
        <authorList>
            <person name="Reynolds N.K."/>
            <person name="Stajich J.E."/>
            <person name="Barry K."/>
            <person name="Grigoriev I.V."/>
            <person name="Crous P."/>
            <person name="Smith M.E."/>
        </authorList>
    </citation>
    <scope>NUCLEOTIDE SEQUENCE</scope>
    <source>
        <strain evidence="1">CBS 109366</strain>
    </source>
</reference>
<evidence type="ECO:0000313" key="1">
    <source>
        <dbReference type="EMBL" id="KAJ2773446.1"/>
    </source>
</evidence>